<dbReference type="Gene3D" id="3.40.50.1820">
    <property type="entry name" value="alpha/beta hydrolase"/>
    <property type="match status" value="1"/>
</dbReference>
<organism evidence="2">
    <name type="scientific">Mytilinidion resinicola</name>
    <dbReference type="NCBI Taxonomy" id="574789"/>
    <lineage>
        <taxon>Eukaryota</taxon>
        <taxon>Fungi</taxon>
        <taxon>Dikarya</taxon>
        <taxon>Ascomycota</taxon>
        <taxon>Pezizomycotina</taxon>
        <taxon>Dothideomycetes</taxon>
        <taxon>Pleosporomycetidae</taxon>
        <taxon>Mytilinidiales</taxon>
        <taxon>Mytilinidiaceae</taxon>
        <taxon>Mytilinidion</taxon>
    </lineage>
</organism>
<name>A0A6A6Y415_9PEZI</name>
<evidence type="ECO:0000259" key="1">
    <source>
        <dbReference type="Pfam" id="PF01738"/>
    </source>
</evidence>
<dbReference type="EMBL" id="MU003717">
    <property type="protein sequence ID" value="KAF2803522.1"/>
    <property type="molecule type" value="Genomic_DNA"/>
</dbReference>
<dbReference type="GO" id="GO:0016787">
    <property type="term" value="F:hydrolase activity"/>
    <property type="evidence" value="ECO:0007669"/>
    <property type="project" value="InterPro"/>
</dbReference>
<proteinExistence type="predicted"/>
<dbReference type="AlphaFoldDB" id="A0A6A6Y415"/>
<dbReference type="GeneID" id="54462054"/>
<dbReference type="Pfam" id="PF01738">
    <property type="entry name" value="DLH"/>
    <property type="match status" value="1"/>
</dbReference>
<dbReference type="PANTHER" id="PTHR17630:SF105">
    <property type="entry name" value="DIENELACTONE HYDROLASE FAMILY PROTEIN (AFU_ORTHOLOGUE AFUA_4G08790)"/>
    <property type="match status" value="1"/>
</dbReference>
<dbReference type="PANTHER" id="PTHR17630">
    <property type="entry name" value="DIENELACTONE HYDROLASE"/>
    <property type="match status" value="1"/>
</dbReference>
<keyword evidence="3" id="KW-1185">Reference proteome</keyword>
<reference evidence="4" key="2">
    <citation type="submission" date="2020-04" db="EMBL/GenBank/DDBJ databases">
        <authorList>
            <consortium name="NCBI Genome Project"/>
        </authorList>
    </citation>
    <scope>NUCLEOTIDE SEQUENCE</scope>
    <source>
        <strain evidence="4">CBS 304.34</strain>
    </source>
</reference>
<dbReference type="InterPro" id="IPR002925">
    <property type="entry name" value="Dienelactn_hydro"/>
</dbReference>
<evidence type="ECO:0000313" key="2">
    <source>
        <dbReference type="EMBL" id="KAF2803522.1"/>
    </source>
</evidence>
<dbReference type="Proteomes" id="UP000504636">
    <property type="component" value="Unplaced"/>
</dbReference>
<dbReference type="RefSeq" id="XP_033570486.1">
    <property type="nucleotide sequence ID" value="XM_033721161.1"/>
</dbReference>
<feature type="domain" description="Dienelactone hydrolase" evidence="1">
    <location>
        <begin position="26"/>
        <end position="290"/>
    </location>
</feature>
<protein>
    <recommendedName>
        <fullName evidence="1">Dienelactone hydrolase domain-containing protein</fullName>
    </recommendedName>
</protein>
<dbReference type="InterPro" id="IPR029058">
    <property type="entry name" value="AB_hydrolase_fold"/>
</dbReference>
<sequence length="292" mass="31543">MSCPDCFRGGAAKGEPKGTLTPLYGINTYVAAPPSESTSKSTILFLTDAFGLKLLNNKLLADDYALRTGHRVLVPDIIPGHGVEPAVIVHMDNVMAPVKWWDLLGQLSRIWAGINAASHFIPFMLKAAPDKPAIFKSELEYARKLKADIPPGGKLGVCGFCWGGYGSTNLCVEPAVEGGSERLIDAQFCAHPSALKGPEQVVAAVTTYKVPYSLAHAELDFNWSTAKMDAAEAELKEKYGATGNGDNGYNYEFVTYKGCVHGFAARARPGTVDEKGADDAKEQAIRWFSKWL</sequence>
<evidence type="ECO:0000313" key="3">
    <source>
        <dbReference type="Proteomes" id="UP000504636"/>
    </source>
</evidence>
<dbReference type="OrthoDB" id="17560at2759"/>
<evidence type="ECO:0000313" key="4">
    <source>
        <dbReference type="RefSeq" id="XP_033570486.1"/>
    </source>
</evidence>
<accession>A0A6A6Y415</accession>
<reference evidence="2 4" key="1">
    <citation type="journal article" date="2020" name="Stud. Mycol.">
        <title>101 Dothideomycetes genomes: a test case for predicting lifestyles and emergence of pathogens.</title>
        <authorList>
            <person name="Haridas S."/>
            <person name="Albert R."/>
            <person name="Binder M."/>
            <person name="Bloem J."/>
            <person name="Labutti K."/>
            <person name="Salamov A."/>
            <person name="Andreopoulos B."/>
            <person name="Baker S."/>
            <person name="Barry K."/>
            <person name="Bills G."/>
            <person name="Bluhm B."/>
            <person name="Cannon C."/>
            <person name="Castanera R."/>
            <person name="Culley D."/>
            <person name="Daum C."/>
            <person name="Ezra D."/>
            <person name="Gonzalez J."/>
            <person name="Henrissat B."/>
            <person name="Kuo A."/>
            <person name="Liang C."/>
            <person name="Lipzen A."/>
            <person name="Lutzoni F."/>
            <person name="Magnuson J."/>
            <person name="Mondo S."/>
            <person name="Nolan M."/>
            <person name="Ohm R."/>
            <person name="Pangilinan J."/>
            <person name="Park H.-J."/>
            <person name="Ramirez L."/>
            <person name="Alfaro M."/>
            <person name="Sun H."/>
            <person name="Tritt A."/>
            <person name="Yoshinaga Y."/>
            <person name="Zwiers L.-H."/>
            <person name="Turgeon B."/>
            <person name="Goodwin S."/>
            <person name="Spatafora J."/>
            <person name="Crous P."/>
            <person name="Grigoriev I."/>
        </authorList>
    </citation>
    <scope>NUCLEOTIDE SEQUENCE</scope>
    <source>
        <strain evidence="2 4">CBS 304.34</strain>
    </source>
</reference>
<reference evidence="4" key="3">
    <citation type="submission" date="2025-04" db="UniProtKB">
        <authorList>
            <consortium name="RefSeq"/>
        </authorList>
    </citation>
    <scope>IDENTIFICATION</scope>
    <source>
        <strain evidence="4">CBS 304.34</strain>
    </source>
</reference>
<gene>
    <name evidence="2 4" type="ORF">BDZ99DRAFT_468072</name>
</gene>
<dbReference type="SUPFAM" id="SSF53474">
    <property type="entry name" value="alpha/beta-Hydrolases"/>
    <property type="match status" value="1"/>
</dbReference>